<feature type="region of interest" description="Disordered" evidence="1">
    <location>
        <begin position="195"/>
        <end position="232"/>
    </location>
</feature>
<accession>A0A5R9JBA0</accession>
<evidence type="ECO:0000313" key="4">
    <source>
        <dbReference type="Proteomes" id="UP000305654"/>
    </source>
</evidence>
<protein>
    <recommendedName>
        <fullName evidence="2">RlpA-like protein double-psi beta-barrel domain-containing protein</fullName>
    </recommendedName>
</protein>
<dbReference type="OrthoDB" id="9779128at2"/>
<name>A0A5R9JBA0_9PROT</name>
<gene>
    <name evidence="3" type="ORF">FE263_11565</name>
</gene>
<dbReference type="PANTHER" id="PTHR34183">
    <property type="entry name" value="ENDOLYTIC PEPTIDOGLYCAN TRANSGLYCOSYLASE RLPA"/>
    <property type="match status" value="1"/>
</dbReference>
<evidence type="ECO:0000259" key="2">
    <source>
        <dbReference type="Pfam" id="PF03330"/>
    </source>
</evidence>
<evidence type="ECO:0000256" key="1">
    <source>
        <dbReference type="SAM" id="MobiDB-lite"/>
    </source>
</evidence>
<feature type="domain" description="RlpA-like protein double-psi beta-barrel" evidence="2">
    <location>
        <begin position="84"/>
        <end position="149"/>
    </location>
</feature>
<comment type="caution">
    <text evidence="3">The sequence shown here is derived from an EMBL/GenBank/DDBJ whole genome shotgun (WGS) entry which is preliminary data.</text>
</comment>
<dbReference type="RefSeq" id="WP_138326127.1">
    <property type="nucleotide sequence ID" value="NZ_VCDI01000003.1"/>
</dbReference>
<reference evidence="3 4" key="1">
    <citation type="submission" date="2019-05" db="EMBL/GenBank/DDBJ databases">
        <authorList>
            <person name="Pankratov T."/>
            <person name="Grouzdev D."/>
        </authorList>
    </citation>
    <scope>NUCLEOTIDE SEQUENCE [LARGE SCALE GENOMIC DNA]</scope>
    <source>
        <strain evidence="3 4">KEBCLARHB70R</strain>
    </source>
</reference>
<dbReference type="CDD" id="cd22268">
    <property type="entry name" value="DPBB_RlpA-like"/>
    <property type="match status" value="1"/>
</dbReference>
<dbReference type="PROSITE" id="PS51257">
    <property type="entry name" value="PROKAR_LIPOPROTEIN"/>
    <property type="match status" value="1"/>
</dbReference>
<proteinExistence type="predicted"/>
<sequence length="305" mass="31331">MTRPASNRPSTFTGAPVLLLSLVTLSGCHHRQPVVSRPATYTVGPAWQGDGSWFYPAEVASYEATGIAAIDPAEGRRPGQHHRITADGEFYDASAIAGAHQTLQLPVVVQVENLENGHAILLRLNDRGPADPGRLLSVTPQAARLLGMDGLPRRVRVRLDEPATADLQRGVAGVPLPDATAAPVGAVAEQSLMPGSAAGPPAAVSPPAAAAARTATSSTPGPALGSLPDETADPGQLWIDAGHFSGRRYADQVAAATGGFVRQSGRGRATNYMVRIGPLASVQAADAALDHALAAGVTGARIVVE</sequence>
<organism evidence="3 4">
    <name type="scientific">Lichenicoccus roseus</name>
    <dbReference type="NCBI Taxonomy" id="2683649"/>
    <lineage>
        <taxon>Bacteria</taxon>
        <taxon>Pseudomonadati</taxon>
        <taxon>Pseudomonadota</taxon>
        <taxon>Alphaproteobacteria</taxon>
        <taxon>Acetobacterales</taxon>
        <taxon>Acetobacteraceae</taxon>
        <taxon>Lichenicoccus</taxon>
    </lineage>
</organism>
<dbReference type="InterPro" id="IPR036908">
    <property type="entry name" value="RlpA-like_sf"/>
</dbReference>
<dbReference type="Pfam" id="PF03330">
    <property type="entry name" value="DPBB_1"/>
    <property type="match status" value="1"/>
</dbReference>
<feature type="compositionally biased region" description="Low complexity" evidence="1">
    <location>
        <begin position="195"/>
        <end position="223"/>
    </location>
</feature>
<dbReference type="EMBL" id="VCDI01000003">
    <property type="protein sequence ID" value="TLU72666.1"/>
    <property type="molecule type" value="Genomic_DNA"/>
</dbReference>
<keyword evidence="4" id="KW-1185">Reference proteome</keyword>
<dbReference type="GO" id="GO:0009279">
    <property type="term" value="C:cell outer membrane"/>
    <property type="evidence" value="ECO:0007669"/>
    <property type="project" value="TreeGrafter"/>
</dbReference>
<dbReference type="Gene3D" id="2.40.40.10">
    <property type="entry name" value="RlpA-like domain"/>
    <property type="match status" value="1"/>
</dbReference>
<dbReference type="InterPro" id="IPR009009">
    <property type="entry name" value="RlpA-like_DPBB"/>
</dbReference>
<dbReference type="PANTHER" id="PTHR34183:SF1">
    <property type="entry name" value="ENDOLYTIC PEPTIDOGLYCAN TRANSGLYCOSYLASE RLPA"/>
    <property type="match status" value="1"/>
</dbReference>
<dbReference type="Proteomes" id="UP000305654">
    <property type="component" value="Unassembled WGS sequence"/>
</dbReference>
<evidence type="ECO:0000313" key="3">
    <source>
        <dbReference type="EMBL" id="TLU72666.1"/>
    </source>
</evidence>
<dbReference type="AlphaFoldDB" id="A0A5R9JBA0"/>